<proteinExistence type="predicted"/>
<dbReference type="AlphaFoldDB" id="A0A8E2DJZ1"/>
<dbReference type="EMBL" id="KV722417">
    <property type="protein sequence ID" value="OCH89892.1"/>
    <property type="molecule type" value="Genomic_DNA"/>
</dbReference>
<reference evidence="1 2" key="1">
    <citation type="submission" date="2016-07" db="EMBL/GenBank/DDBJ databases">
        <title>Draft genome of the white-rot fungus Obba rivulosa 3A-2.</title>
        <authorList>
            <consortium name="DOE Joint Genome Institute"/>
            <person name="Miettinen O."/>
            <person name="Riley R."/>
            <person name="Acob R."/>
            <person name="Barry K."/>
            <person name="Cullen D."/>
            <person name="De Vries R."/>
            <person name="Hainaut M."/>
            <person name="Hatakka A."/>
            <person name="Henrissat B."/>
            <person name="Hilden K."/>
            <person name="Kuo R."/>
            <person name="Labutti K."/>
            <person name="Lipzen A."/>
            <person name="Makela M.R."/>
            <person name="Sandor L."/>
            <person name="Spatafora J.W."/>
            <person name="Grigoriev I.V."/>
            <person name="Hibbett D.S."/>
        </authorList>
    </citation>
    <scope>NUCLEOTIDE SEQUENCE [LARGE SCALE GENOMIC DNA]</scope>
    <source>
        <strain evidence="1 2">3A-2</strain>
    </source>
</reference>
<sequence length="304" mass="33741">MRQAATQAGLVPNTQDGHVRVQFVTEGEASVHFCVSNGSALDAMKGLLLFSSSASDHETIMVVDASGGTVDISTYSVKMDVSLTIEELAAPECIFQGSAIVSFRARDFLVEKLEGSRYAEDVHEMFREFDRSTKLVFRSRDESSYIKFGSMRDREQEYNIRNGQIMLSGHEVASLFDPSMFNMRQAICKQSLAAAEPVSRIFLVRGFAASPWLFSKLQSCAKELGMAFCRPDTHTNNVVAEGAVSFYLDDFASVRVARFTYGARCLTHFEPSNPEHIRRSHCLITRASGRKCLPIGFISVLEEG</sequence>
<dbReference type="CDD" id="cd10170">
    <property type="entry name" value="ASKHA_NBD_HSP70"/>
    <property type="match status" value="1"/>
</dbReference>
<organism evidence="1 2">
    <name type="scientific">Obba rivulosa</name>
    <dbReference type="NCBI Taxonomy" id="1052685"/>
    <lineage>
        <taxon>Eukaryota</taxon>
        <taxon>Fungi</taxon>
        <taxon>Dikarya</taxon>
        <taxon>Basidiomycota</taxon>
        <taxon>Agaricomycotina</taxon>
        <taxon>Agaricomycetes</taxon>
        <taxon>Polyporales</taxon>
        <taxon>Gelatoporiaceae</taxon>
        <taxon>Obba</taxon>
    </lineage>
</organism>
<dbReference type="PANTHER" id="PTHR14187">
    <property type="entry name" value="ALPHA KINASE/ELONGATION FACTOR 2 KINASE"/>
    <property type="match status" value="1"/>
</dbReference>
<gene>
    <name evidence="1" type="ORF">OBBRIDRAFT_879951</name>
</gene>
<dbReference type="InterPro" id="IPR043129">
    <property type="entry name" value="ATPase_NBD"/>
</dbReference>
<evidence type="ECO:0000313" key="2">
    <source>
        <dbReference type="Proteomes" id="UP000250043"/>
    </source>
</evidence>
<dbReference type="PANTHER" id="PTHR14187:SF5">
    <property type="entry name" value="HEAT SHOCK 70 KDA PROTEIN 12A"/>
    <property type="match status" value="1"/>
</dbReference>
<keyword evidence="2" id="KW-1185">Reference proteome</keyword>
<feature type="non-terminal residue" evidence="1">
    <location>
        <position position="1"/>
    </location>
</feature>
<dbReference type="OrthoDB" id="2802855at2759"/>
<dbReference type="Proteomes" id="UP000250043">
    <property type="component" value="Unassembled WGS sequence"/>
</dbReference>
<name>A0A8E2DJZ1_9APHY</name>
<evidence type="ECO:0000313" key="1">
    <source>
        <dbReference type="EMBL" id="OCH89892.1"/>
    </source>
</evidence>
<dbReference type="SUPFAM" id="SSF53067">
    <property type="entry name" value="Actin-like ATPase domain"/>
    <property type="match status" value="1"/>
</dbReference>
<protein>
    <submittedName>
        <fullName evidence="1">Uncharacterized protein</fullName>
    </submittedName>
</protein>
<accession>A0A8E2DJZ1</accession>